<proteinExistence type="inferred from homology"/>
<dbReference type="eggNOG" id="KOG1563">
    <property type="taxonomic scope" value="Eukaryota"/>
</dbReference>
<dbReference type="CDD" id="cd06662">
    <property type="entry name" value="SURF1"/>
    <property type="match status" value="1"/>
</dbReference>
<keyword evidence="3" id="KW-1133">Transmembrane helix</keyword>
<comment type="function">
    <text evidence="5">Probably involved in the biogenesis of the COX complex.</text>
</comment>
<dbReference type="PANTHER" id="PTHR23427:SF2">
    <property type="entry name" value="SURFEIT LOCUS PROTEIN 1"/>
    <property type="match status" value="1"/>
</dbReference>
<keyword evidence="5" id="KW-0999">Mitochondrion inner membrane</keyword>
<comment type="similarity">
    <text evidence="5">Belongs to the SURF1 family.</text>
</comment>
<dbReference type="Pfam" id="PF02104">
    <property type="entry name" value="SURF1"/>
    <property type="match status" value="1"/>
</dbReference>
<organism evidence="6 7">
    <name type="scientific">Emiliania huxleyi (strain CCMP1516)</name>
    <dbReference type="NCBI Taxonomy" id="280463"/>
    <lineage>
        <taxon>Eukaryota</taxon>
        <taxon>Haptista</taxon>
        <taxon>Haptophyta</taxon>
        <taxon>Prymnesiophyceae</taxon>
        <taxon>Isochrysidales</taxon>
        <taxon>Noelaerhabdaceae</taxon>
        <taxon>Emiliania</taxon>
    </lineage>
</organism>
<dbReference type="OMA" id="WYSRDVA"/>
<dbReference type="Proteomes" id="UP000013827">
    <property type="component" value="Unassembled WGS sequence"/>
</dbReference>
<keyword evidence="2" id="KW-0812">Transmembrane</keyword>
<dbReference type="STRING" id="2903.R1DZB2"/>
<evidence type="ECO:0000313" key="7">
    <source>
        <dbReference type="Proteomes" id="UP000013827"/>
    </source>
</evidence>
<dbReference type="RefSeq" id="XP_005793187.1">
    <property type="nucleotide sequence ID" value="XM_005793130.1"/>
</dbReference>
<evidence type="ECO:0000256" key="2">
    <source>
        <dbReference type="ARBA" id="ARBA00022692"/>
    </source>
</evidence>
<dbReference type="PANTHER" id="PTHR23427">
    <property type="entry name" value="SURFEIT LOCUS PROTEIN"/>
    <property type="match status" value="1"/>
</dbReference>
<keyword evidence="7" id="KW-1185">Reference proteome</keyword>
<sequence>MAAATLKPRPWVKIAQTTFFSGVAAGTAGLSYWQLQRRQWKLALVSEREATLHAAPEPLAAVVPAAARADGVAPKHEFRRVECRGTFDHRQQLLMGPRSAPAGVDAAPPGAKPPPGGAGMTGWDVITPLRCTDGGAVLVNRGWVPRDQVDQVSQPVGELCVDGVLRCGEAGNRFTTNDAAQRRFVYLDAEAMADATGSSPVVLYETPSQRPSPGGGGWPLQRPLSSFLEFHVKPETHLVYSATWASLSGLMALMTAIRLRR</sequence>
<name>A0A0D3KYC3_EMIH1</name>
<dbReference type="PROSITE" id="PS50895">
    <property type="entry name" value="SURF1"/>
    <property type="match status" value="1"/>
</dbReference>
<evidence type="ECO:0000256" key="1">
    <source>
        <dbReference type="ARBA" id="ARBA00004370"/>
    </source>
</evidence>
<protein>
    <recommendedName>
        <fullName evidence="5">SURF1-like protein</fullName>
    </recommendedName>
</protein>
<evidence type="ECO:0000256" key="3">
    <source>
        <dbReference type="ARBA" id="ARBA00022989"/>
    </source>
</evidence>
<evidence type="ECO:0000256" key="4">
    <source>
        <dbReference type="ARBA" id="ARBA00023136"/>
    </source>
</evidence>
<dbReference type="PaxDb" id="2903-EOD40758"/>
<dbReference type="AlphaFoldDB" id="A0A0D3KYC3"/>
<dbReference type="KEGG" id="ehx:EMIHUDRAFT_360925"/>
<dbReference type="InterPro" id="IPR002994">
    <property type="entry name" value="Surf1/Shy1"/>
</dbReference>
<accession>A0A0D3KYC3</accession>
<keyword evidence="4" id="KW-0472">Membrane</keyword>
<dbReference type="GeneID" id="17286029"/>
<reference evidence="6" key="2">
    <citation type="submission" date="2024-10" db="UniProtKB">
        <authorList>
            <consortium name="EnsemblProtists"/>
        </authorList>
    </citation>
    <scope>IDENTIFICATION</scope>
</reference>
<reference evidence="7" key="1">
    <citation type="journal article" date="2013" name="Nature">
        <title>Pan genome of the phytoplankton Emiliania underpins its global distribution.</title>
        <authorList>
            <person name="Read B.A."/>
            <person name="Kegel J."/>
            <person name="Klute M.J."/>
            <person name="Kuo A."/>
            <person name="Lefebvre S.C."/>
            <person name="Maumus F."/>
            <person name="Mayer C."/>
            <person name="Miller J."/>
            <person name="Monier A."/>
            <person name="Salamov A."/>
            <person name="Young J."/>
            <person name="Aguilar M."/>
            <person name="Claverie J.M."/>
            <person name="Frickenhaus S."/>
            <person name="Gonzalez K."/>
            <person name="Herman E.K."/>
            <person name="Lin Y.C."/>
            <person name="Napier J."/>
            <person name="Ogata H."/>
            <person name="Sarno A.F."/>
            <person name="Shmutz J."/>
            <person name="Schroeder D."/>
            <person name="de Vargas C."/>
            <person name="Verret F."/>
            <person name="von Dassow P."/>
            <person name="Valentin K."/>
            <person name="Van de Peer Y."/>
            <person name="Wheeler G."/>
            <person name="Dacks J.B."/>
            <person name="Delwiche C.F."/>
            <person name="Dyhrman S.T."/>
            <person name="Glockner G."/>
            <person name="John U."/>
            <person name="Richards T."/>
            <person name="Worden A.Z."/>
            <person name="Zhang X."/>
            <person name="Grigoriev I.V."/>
            <person name="Allen A.E."/>
            <person name="Bidle K."/>
            <person name="Borodovsky M."/>
            <person name="Bowler C."/>
            <person name="Brownlee C."/>
            <person name="Cock J.M."/>
            <person name="Elias M."/>
            <person name="Gladyshev V.N."/>
            <person name="Groth M."/>
            <person name="Guda C."/>
            <person name="Hadaegh A."/>
            <person name="Iglesias-Rodriguez M.D."/>
            <person name="Jenkins J."/>
            <person name="Jones B.M."/>
            <person name="Lawson T."/>
            <person name="Leese F."/>
            <person name="Lindquist E."/>
            <person name="Lobanov A."/>
            <person name="Lomsadze A."/>
            <person name="Malik S.B."/>
            <person name="Marsh M.E."/>
            <person name="Mackinder L."/>
            <person name="Mock T."/>
            <person name="Mueller-Roeber B."/>
            <person name="Pagarete A."/>
            <person name="Parker M."/>
            <person name="Probert I."/>
            <person name="Quesneville H."/>
            <person name="Raines C."/>
            <person name="Rensing S.A."/>
            <person name="Riano-Pachon D.M."/>
            <person name="Richier S."/>
            <person name="Rokitta S."/>
            <person name="Shiraiwa Y."/>
            <person name="Soanes D.M."/>
            <person name="van der Giezen M."/>
            <person name="Wahlund T.M."/>
            <person name="Williams B."/>
            <person name="Wilson W."/>
            <person name="Wolfe G."/>
            <person name="Wurch L.L."/>
        </authorList>
    </citation>
    <scope>NUCLEOTIDE SEQUENCE</scope>
</reference>
<evidence type="ECO:0000256" key="5">
    <source>
        <dbReference type="RuleBase" id="RU363076"/>
    </source>
</evidence>
<dbReference type="GO" id="GO:0005743">
    <property type="term" value="C:mitochondrial inner membrane"/>
    <property type="evidence" value="ECO:0007669"/>
    <property type="project" value="UniProtKB-SubCell"/>
</dbReference>
<dbReference type="EnsemblProtists" id="EOD40758">
    <property type="protein sequence ID" value="EOD40758"/>
    <property type="gene ID" value="EMIHUDRAFT_360925"/>
</dbReference>
<comment type="subcellular location">
    <subcellularLocation>
        <location evidence="1">Membrane</location>
    </subcellularLocation>
    <subcellularLocation>
        <location evidence="5">Mitochondrion inner membrane</location>
        <topology evidence="5">Multi-pass membrane protein</topology>
    </subcellularLocation>
</comment>
<dbReference type="InterPro" id="IPR045214">
    <property type="entry name" value="Surf1/Surf4"/>
</dbReference>
<keyword evidence="5" id="KW-0496">Mitochondrion</keyword>
<evidence type="ECO:0000313" key="6">
    <source>
        <dbReference type="EnsemblProtists" id="EOD40758"/>
    </source>
</evidence>
<dbReference type="HOGENOM" id="CLU_047737_4_2_1"/>